<proteinExistence type="predicted"/>
<gene>
    <name evidence="1" type="ORF">SCLCIDRAFT_675988</name>
</gene>
<organism evidence="1 2">
    <name type="scientific">Scleroderma citrinum Foug A</name>
    <dbReference type="NCBI Taxonomy" id="1036808"/>
    <lineage>
        <taxon>Eukaryota</taxon>
        <taxon>Fungi</taxon>
        <taxon>Dikarya</taxon>
        <taxon>Basidiomycota</taxon>
        <taxon>Agaricomycotina</taxon>
        <taxon>Agaricomycetes</taxon>
        <taxon>Agaricomycetidae</taxon>
        <taxon>Boletales</taxon>
        <taxon>Sclerodermatineae</taxon>
        <taxon>Sclerodermataceae</taxon>
        <taxon>Scleroderma</taxon>
    </lineage>
</organism>
<keyword evidence="2" id="KW-1185">Reference proteome</keyword>
<dbReference type="HOGENOM" id="CLU_2098269_0_0_1"/>
<sequence>MRPRVGECSNKTRRNYHKGLKSIMHTVYLQLLDICQRDHLFSLQFTTCEPWPMVSTSALAKIAGADCLPGPRTCTTQKMEHYRTAGEGRLGGMDLGSSYRICLLCYYPNTLLASFP</sequence>
<protein>
    <submittedName>
        <fullName evidence="1">Uncharacterized protein</fullName>
    </submittedName>
</protein>
<evidence type="ECO:0000313" key="1">
    <source>
        <dbReference type="EMBL" id="KIM63966.1"/>
    </source>
</evidence>
<dbReference type="Proteomes" id="UP000053989">
    <property type="component" value="Unassembled WGS sequence"/>
</dbReference>
<accession>A0A0C3E7H3</accession>
<reference evidence="1 2" key="1">
    <citation type="submission" date="2014-04" db="EMBL/GenBank/DDBJ databases">
        <authorList>
            <consortium name="DOE Joint Genome Institute"/>
            <person name="Kuo A."/>
            <person name="Kohler A."/>
            <person name="Nagy L.G."/>
            <person name="Floudas D."/>
            <person name="Copeland A."/>
            <person name="Barry K.W."/>
            <person name="Cichocki N."/>
            <person name="Veneault-Fourrey C."/>
            <person name="LaButti K."/>
            <person name="Lindquist E.A."/>
            <person name="Lipzen A."/>
            <person name="Lundell T."/>
            <person name="Morin E."/>
            <person name="Murat C."/>
            <person name="Sun H."/>
            <person name="Tunlid A."/>
            <person name="Henrissat B."/>
            <person name="Grigoriev I.V."/>
            <person name="Hibbett D.S."/>
            <person name="Martin F."/>
            <person name="Nordberg H.P."/>
            <person name="Cantor M.N."/>
            <person name="Hua S.X."/>
        </authorList>
    </citation>
    <scope>NUCLEOTIDE SEQUENCE [LARGE SCALE GENOMIC DNA]</scope>
    <source>
        <strain evidence="1 2">Foug A</strain>
    </source>
</reference>
<dbReference type="EMBL" id="KN822031">
    <property type="protein sequence ID" value="KIM63966.1"/>
    <property type="molecule type" value="Genomic_DNA"/>
</dbReference>
<dbReference type="AlphaFoldDB" id="A0A0C3E7H3"/>
<dbReference type="InParanoid" id="A0A0C3E7H3"/>
<reference evidence="2" key="2">
    <citation type="submission" date="2015-01" db="EMBL/GenBank/DDBJ databases">
        <title>Evolutionary Origins and Diversification of the Mycorrhizal Mutualists.</title>
        <authorList>
            <consortium name="DOE Joint Genome Institute"/>
            <consortium name="Mycorrhizal Genomics Consortium"/>
            <person name="Kohler A."/>
            <person name="Kuo A."/>
            <person name="Nagy L.G."/>
            <person name="Floudas D."/>
            <person name="Copeland A."/>
            <person name="Barry K.W."/>
            <person name="Cichocki N."/>
            <person name="Veneault-Fourrey C."/>
            <person name="LaButti K."/>
            <person name="Lindquist E.A."/>
            <person name="Lipzen A."/>
            <person name="Lundell T."/>
            <person name="Morin E."/>
            <person name="Murat C."/>
            <person name="Riley R."/>
            <person name="Ohm R."/>
            <person name="Sun H."/>
            <person name="Tunlid A."/>
            <person name="Henrissat B."/>
            <person name="Grigoriev I.V."/>
            <person name="Hibbett D.S."/>
            <person name="Martin F."/>
        </authorList>
    </citation>
    <scope>NUCLEOTIDE SEQUENCE [LARGE SCALE GENOMIC DNA]</scope>
    <source>
        <strain evidence="2">Foug A</strain>
    </source>
</reference>
<name>A0A0C3E7H3_9AGAM</name>
<evidence type="ECO:0000313" key="2">
    <source>
        <dbReference type="Proteomes" id="UP000053989"/>
    </source>
</evidence>